<feature type="transmembrane region" description="Helical" evidence="8">
    <location>
        <begin position="41"/>
        <end position="62"/>
    </location>
</feature>
<dbReference type="InterPro" id="IPR034746">
    <property type="entry name" value="POTRA"/>
</dbReference>
<proteinExistence type="predicted"/>
<evidence type="ECO:0000259" key="9">
    <source>
        <dbReference type="PROSITE" id="PS51779"/>
    </source>
</evidence>
<dbReference type="Proteomes" id="UP001304300">
    <property type="component" value="Chromosome"/>
</dbReference>
<evidence type="ECO:0000313" key="10">
    <source>
        <dbReference type="EMBL" id="WOO43556.1"/>
    </source>
</evidence>
<keyword evidence="2" id="KW-1003">Cell membrane</keyword>
<dbReference type="GO" id="GO:0051301">
    <property type="term" value="P:cell division"/>
    <property type="evidence" value="ECO:0007669"/>
    <property type="project" value="UniProtKB-KW"/>
</dbReference>
<dbReference type="EMBL" id="CP136920">
    <property type="protein sequence ID" value="WOO43556.1"/>
    <property type="molecule type" value="Genomic_DNA"/>
</dbReference>
<evidence type="ECO:0000256" key="5">
    <source>
        <dbReference type="ARBA" id="ARBA00022989"/>
    </source>
</evidence>
<organism evidence="10 11">
    <name type="scientific">Rubellicoccus peritrichatus</name>
    <dbReference type="NCBI Taxonomy" id="3080537"/>
    <lineage>
        <taxon>Bacteria</taxon>
        <taxon>Pseudomonadati</taxon>
        <taxon>Verrucomicrobiota</taxon>
        <taxon>Opitutia</taxon>
        <taxon>Puniceicoccales</taxon>
        <taxon>Cerasicoccaceae</taxon>
        <taxon>Rubellicoccus</taxon>
    </lineage>
</organism>
<keyword evidence="11" id="KW-1185">Reference proteome</keyword>
<keyword evidence="3" id="KW-0132">Cell division</keyword>
<evidence type="ECO:0000313" key="11">
    <source>
        <dbReference type="Proteomes" id="UP001304300"/>
    </source>
</evidence>
<evidence type="ECO:0000256" key="7">
    <source>
        <dbReference type="ARBA" id="ARBA00023306"/>
    </source>
</evidence>
<dbReference type="Pfam" id="PF08478">
    <property type="entry name" value="POTRA_1"/>
    <property type="match status" value="1"/>
</dbReference>
<dbReference type="GO" id="GO:0016020">
    <property type="term" value="C:membrane"/>
    <property type="evidence" value="ECO:0007669"/>
    <property type="project" value="UniProtKB-SubCell"/>
</dbReference>
<reference evidence="10 11" key="1">
    <citation type="submission" date="2023-10" db="EMBL/GenBank/DDBJ databases">
        <title>Rubellicoccus peritrichatus gen. nov., sp. nov., isolated from an algae of coral reef tank.</title>
        <authorList>
            <person name="Luo J."/>
        </authorList>
    </citation>
    <scope>NUCLEOTIDE SEQUENCE [LARGE SCALE GENOMIC DNA]</scope>
    <source>
        <strain evidence="10 11">CR14</strain>
    </source>
</reference>
<gene>
    <name evidence="10" type="ORF">RZN69_10695</name>
</gene>
<keyword evidence="5 8" id="KW-1133">Transmembrane helix</keyword>
<keyword evidence="4 8" id="KW-0812">Transmembrane</keyword>
<dbReference type="AlphaFoldDB" id="A0AAQ3LDM8"/>
<accession>A0AAQ3LDM8</accession>
<protein>
    <submittedName>
        <fullName evidence="10">FtsQ-type POTRA domain-containing protein</fullName>
    </submittedName>
</protein>
<dbReference type="Gene3D" id="3.10.20.310">
    <property type="entry name" value="membrane protein fhac"/>
    <property type="match status" value="1"/>
</dbReference>
<evidence type="ECO:0000256" key="3">
    <source>
        <dbReference type="ARBA" id="ARBA00022618"/>
    </source>
</evidence>
<evidence type="ECO:0000256" key="2">
    <source>
        <dbReference type="ARBA" id="ARBA00022475"/>
    </source>
</evidence>
<keyword evidence="6 8" id="KW-0472">Membrane</keyword>
<dbReference type="KEGG" id="puo:RZN69_10695"/>
<evidence type="ECO:0000256" key="1">
    <source>
        <dbReference type="ARBA" id="ARBA00004370"/>
    </source>
</evidence>
<name>A0AAQ3LDM8_9BACT</name>
<keyword evidence="7" id="KW-0131">Cell cycle</keyword>
<feature type="domain" description="POTRA" evidence="9">
    <location>
        <begin position="75"/>
        <end position="143"/>
    </location>
</feature>
<evidence type="ECO:0000256" key="4">
    <source>
        <dbReference type="ARBA" id="ARBA00022692"/>
    </source>
</evidence>
<dbReference type="RefSeq" id="WP_317836116.1">
    <property type="nucleotide sequence ID" value="NZ_CP136920.1"/>
</dbReference>
<dbReference type="InterPro" id="IPR013685">
    <property type="entry name" value="POTRA_FtsQ_type"/>
</dbReference>
<evidence type="ECO:0000256" key="6">
    <source>
        <dbReference type="ARBA" id="ARBA00023136"/>
    </source>
</evidence>
<comment type="subcellular location">
    <subcellularLocation>
        <location evidence="1">Membrane</location>
    </subcellularLocation>
</comment>
<dbReference type="PROSITE" id="PS51779">
    <property type="entry name" value="POTRA"/>
    <property type="match status" value="1"/>
</dbReference>
<sequence length="311" mass="35300">MAKNTKKSSPDSSWRNIKQSSARRAVTSIAKKRRLHINLRYCGYAFGFLLMVAFAVGAVWWWQHRAFGALAVPEETLSQVYFESDGVLNEKWFEESIDIPSGVSLMDVDIFALRDDIMDYGQVKQATVERIFPNALRVTIEEHNPILRIAIMDAKGQRFLYLISEEGQVFDGQNYPKATIRGLPFLDGVILKRNDEGFQPVVQAPVLSEFLYVARAGWPQLYADWRVVSCRDFKGDPSELGALIHVRSDKHGDLVFSPKNFPQQLQRLSEISDYAKREQLSGLASVDLSLQEPAVRLSARDIRQGPHASRR</sequence>
<evidence type="ECO:0000256" key="8">
    <source>
        <dbReference type="SAM" id="Phobius"/>
    </source>
</evidence>